<accession>A0A1I7V854</accession>
<reference evidence="1" key="1">
    <citation type="submission" date="2012-04" db="EMBL/GenBank/DDBJ databases">
        <title>The Genome Sequence of Loa loa.</title>
        <authorList>
            <consortium name="The Broad Institute Genome Sequencing Platform"/>
            <consortium name="Broad Institute Genome Sequencing Center for Infectious Disease"/>
            <person name="Nutman T.B."/>
            <person name="Fink D.L."/>
            <person name="Russ C."/>
            <person name="Young S."/>
            <person name="Zeng Q."/>
            <person name="Gargeya S."/>
            <person name="Alvarado L."/>
            <person name="Berlin A."/>
            <person name="Chapman S.B."/>
            <person name="Chen Z."/>
            <person name="Freedman E."/>
            <person name="Gellesch M."/>
            <person name="Goldberg J."/>
            <person name="Griggs A."/>
            <person name="Gujja S."/>
            <person name="Heilman E.R."/>
            <person name="Heiman D."/>
            <person name="Howarth C."/>
            <person name="Mehta T."/>
            <person name="Neiman D."/>
            <person name="Pearson M."/>
            <person name="Roberts A."/>
            <person name="Saif S."/>
            <person name="Shea T."/>
            <person name="Shenoy N."/>
            <person name="Sisk P."/>
            <person name="Stolte C."/>
            <person name="Sykes S."/>
            <person name="White J."/>
            <person name="Yandava C."/>
            <person name="Haas B."/>
            <person name="Henn M.R."/>
            <person name="Nusbaum C."/>
            <person name="Birren B."/>
        </authorList>
    </citation>
    <scope>NUCLEOTIDE SEQUENCE [LARGE SCALE GENOMIC DNA]</scope>
</reference>
<protein>
    <submittedName>
        <fullName evidence="2">Ovule protein</fullName>
    </submittedName>
</protein>
<proteinExistence type="predicted"/>
<keyword evidence="1" id="KW-1185">Reference proteome</keyword>
<name>A0A1I7V854_LOALO</name>
<evidence type="ECO:0000313" key="2">
    <source>
        <dbReference type="WBParaSite" id="EN70_1090"/>
    </source>
</evidence>
<dbReference type="Proteomes" id="UP000095285">
    <property type="component" value="Unassembled WGS sequence"/>
</dbReference>
<dbReference type="AlphaFoldDB" id="A0A1I7V854"/>
<dbReference type="WBParaSite" id="EN70_1090">
    <property type="protein sequence ID" value="EN70_1090"/>
    <property type="gene ID" value="EN70_1090"/>
</dbReference>
<organism evidence="1 2">
    <name type="scientific">Loa loa</name>
    <name type="common">Eye worm</name>
    <name type="synonym">Filaria loa</name>
    <dbReference type="NCBI Taxonomy" id="7209"/>
    <lineage>
        <taxon>Eukaryota</taxon>
        <taxon>Metazoa</taxon>
        <taxon>Ecdysozoa</taxon>
        <taxon>Nematoda</taxon>
        <taxon>Chromadorea</taxon>
        <taxon>Rhabditida</taxon>
        <taxon>Spirurina</taxon>
        <taxon>Spiruromorpha</taxon>
        <taxon>Filarioidea</taxon>
        <taxon>Onchocercidae</taxon>
        <taxon>Loa</taxon>
    </lineage>
</organism>
<evidence type="ECO:0000313" key="1">
    <source>
        <dbReference type="Proteomes" id="UP000095285"/>
    </source>
</evidence>
<sequence>CYETNISEQKMKISAFLENYLSIIPLETVMKRGRSLETENTAARCPCISARYIHAFTCTVAHTGDTCTNMHRRIQNAPK</sequence>
<reference evidence="2" key="2">
    <citation type="submission" date="2016-11" db="UniProtKB">
        <authorList>
            <consortium name="WormBaseParasite"/>
        </authorList>
    </citation>
    <scope>IDENTIFICATION</scope>
</reference>